<evidence type="ECO:0000256" key="1">
    <source>
        <dbReference type="ARBA" id="ARBA00004651"/>
    </source>
</evidence>
<keyword evidence="2" id="KW-1003">Cell membrane</keyword>
<dbReference type="InterPro" id="IPR050833">
    <property type="entry name" value="Poly_Biosynth_Transport"/>
</dbReference>
<evidence type="ECO:0000256" key="4">
    <source>
        <dbReference type="ARBA" id="ARBA00022989"/>
    </source>
</evidence>
<feature type="transmembrane region" description="Helical" evidence="6">
    <location>
        <begin position="293"/>
        <end position="315"/>
    </location>
</feature>
<dbReference type="GO" id="GO:0005886">
    <property type="term" value="C:plasma membrane"/>
    <property type="evidence" value="ECO:0007669"/>
    <property type="project" value="UniProtKB-SubCell"/>
</dbReference>
<feature type="transmembrane region" description="Helical" evidence="6">
    <location>
        <begin position="359"/>
        <end position="382"/>
    </location>
</feature>
<dbReference type="RefSeq" id="WP_091196733.1">
    <property type="nucleotide sequence ID" value="NZ_FOVE01000019.1"/>
</dbReference>
<feature type="transmembrane region" description="Helical" evidence="6">
    <location>
        <begin position="388"/>
        <end position="405"/>
    </location>
</feature>
<dbReference type="Proteomes" id="UP000242869">
    <property type="component" value="Unassembled WGS sequence"/>
</dbReference>
<dbReference type="InterPro" id="IPR002797">
    <property type="entry name" value="Polysacc_synth"/>
</dbReference>
<dbReference type="PANTHER" id="PTHR30250">
    <property type="entry name" value="PST FAMILY PREDICTED COLANIC ACID TRANSPORTER"/>
    <property type="match status" value="1"/>
</dbReference>
<reference evidence="8" key="1">
    <citation type="submission" date="2016-10" db="EMBL/GenBank/DDBJ databases">
        <authorList>
            <person name="Varghese N."/>
            <person name="Submissions S."/>
        </authorList>
    </citation>
    <scope>NUCLEOTIDE SEQUENCE [LARGE SCALE GENOMIC DNA]</scope>
    <source>
        <strain evidence="8">DSM 6150</strain>
    </source>
</reference>
<dbReference type="PANTHER" id="PTHR30250:SF11">
    <property type="entry name" value="O-ANTIGEN TRANSPORTER-RELATED"/>
    <property type="match status" value="1"/>
</dbReference>
<name>A0A1I5CCF8_9NEIS</name>
<dbReference type="OrthoDB" id="103403at2"/>
<keyword evidence="3 6" id="KW-0812">Transmembrane</keyword>
<evidence type="ECO:0000256" key="3">
    <source>
        <dbReference type="ARBA" id="ARBA00022692"/>
    </source>
</evidence>
<keyword evidence="4 6" id="KW-1133">Transmembrane helix</keyword>
<evidence type="ECO:0000256" key="5">
    <source>
        <dbReference type="ARBA" id="ARBA00023136"/>
    </source>
</evidence>
<gene>
    <name evidence="7" type="ORF">SAMN05660284_02367</name>
</gene>
<dbReference type="EMBL" id="FOVE01000019">
    <property type="protein sequence ID" value="SFN84311.1"/>
    <property type="molecule type" value="Genomic_DNA"/>
</dbReference>
<keyword evidence="5 6" id="KW-0472">Membrane</keyword>
<feature type="transmembrane region" description="Helical" evidence="6">
    <location>
        <begin position="94"/>
        <end position="112"/>
    </location>
</feature>
<feature type="transmembrane region" description="Helical" evidence="6">
    <location>
        <begin position="45"/>
        <end position="64"/>
    </location>
</feature>
<evidence type="ECO:0000256" key="2">
    <source>
        <dbReference type="ARBA" id="ARBA00022475"/>
    </source>
</evidence>
<dbReference type="AlphaFoldDB" id="A0A1I5CCF8"/>
<accession>A0A1I5CCF8</accession>
<organism evidence="7 8">
    <name type="scientific">Formivibrio citricus</name>
    <dbReference type="NCBI Taxonomy" id="83765"/>
    <lineage>
        <taxon>Bacteria</taxon>
        <taxon>Pseudomonadati</taxon>
        <taxon>Pseudomonadota</taxon>
        <taxon>Betaproteobacteria</taxon>
        <taxon>Neisseriales</taxon>
        <taxon>Chitinibacteraceae</taxon>
        <taxon>Formivibrio</taxon>
    </lineage>
</organism>
<dbReference type="Pfam" id="PF01943">
    <property type="entry name" value="Polysacc_synt"/>
    <property type="match status" value="1"/>
</dbReference>
<feature type="transmembrane region" description="Helical" evidence="6">
    <location>
        <begin position="12"/>
        <end position="33"/>
    </location>
</feature>
<proteinExistence type="predicted"/>
<sequence>MTLDSRLRSNIVSLYLVQGLNYLVSFVTFPFLARTLGAEGFGVMNYAFAAIQYGVLFTDFGFNLSATREVAVVRDDPRAAAAVFWRTTWAKTGLMLASFLALIPCTFAIPQWQAQAPVFLASLVYIVSSVFFPIWWFQGFEEMRLASFLTVVSRALMLGLLIFWVDGPQDVVLAVLLQAAPQMLAGVIWWSSGWGVARPLWVKPTAAEIATSLKASWPLFLSSVATNLYTTSTTVLLGFFAPAAEVGFFAAANKLTYTAQGLIGPLVQATYPRIAQLAAHDRKGALALIRKSFVFQGGVGLGLTLVLAAGAPWIVPLLLGQGMAGAVATQMWLAAVILIGALSYVYGLQTLLPFGEERYYSRVLVVAGVLNVALLCALLPFAHSAVTAAQVVVAVEGFILAAFWWRARAIHREIAA</sequence>
<keyword evidence="8" id="KW-1185">Reference proteome</keyword>
<feature type="transmembrane region" description="Helical" evidence="6">
    <location>
        <begin position="118"/>
        <end position="138"/>
    </location>
</feature>
<dbReference type="STRING" id="83765.SAMN05660284_02367"/>
<feature type="transmembrane region" description="Helical" evidence="6">
    <location>
        <begin position="145"/>
        <end position="165"/>
    </location>
</feature>
<evidence type="ECO:0000256" key="6">
    <source>
        <dbReference type="SAM" id="Phobius"/>
    </source>
</evidence>
<feature type="transmembrane region" description="Helical" evidence="6">
    <location>
        <begin position="327"/>
        <end position="347"/>
    </location>
</feature>
<protein>
    <submittedName>
        <fullName evidence="7">Polysaccharide transporter, PST family</fullName>
    </submittedName>
</protein>
<evidence type="ECO:0000313" key="7">
    <source>
        <dbReference type="EMBL" id="SFN84311.1"/>
    </source>
</evidence>
<evidence type="ECO:0000313" key="8">
    <source>
        <dbReference type="Proteomes" id="UP000242869"/>
    </source>
</evidence>
<dbReference type="CDD" id="cd13128">
    <property type="entry name" value="MATE_Wzx_like"/>
    <property type="match status" value="1"/>
</dbReference>
<comment type="subcellular location">
    <subcellularLocation>
        <location evidence="1">Cell membrane</location>
        <topology evidence="1">Multi-pass membrane protein</topology>
    </subcellularLocation>
</comment>